<feature type="binding site" evidence="10">
    <location>
        <position position="259"/>
    </location>
    <ligand>
        <name>substrate</name>
    </ligand>
</feature>
<comment type="function">
    <text evidence="8">Involved in the biosynthesis of glycosaminoglycans; hyaluronan, chondroitin sulfate, and heparan sulfate.</text>
</comment>
<dbReference type="PROSITE" id="PS51257">
    <property type="entry name" value="PROKAR_LIPOPROTEIN"/>
    <property type="match status" value="1"/>
</dbReference>
<dbReference type="PIRSF" id="PIRSF000124">
    <property type="entry name" value="UDPglc_GDPman_dh"/>
    <property type="match status" value="1"/>
</dbReference>
<evidence type="ECO:0000256" key="10">
    <source>
        <dbReference type="PIRSR" id="PIRSR500133-2"/>
    </source>
</evidence>
<dbReference type="InterPro" id="IPR008927">
    <property type="entry name" value="6-PGluconate_DH-like_C_sf"/>
</dbReference>
<dbReference type="SMART" id="SM00984">
    <property type="entry name" value="UDPG_MGDP_dh_C"/>
    <property type="match status" value="1"/>
</dbReference>
<dbReference type="EC" id="1.1.1.22" evidence="3 8"/>
<dbReference type="Gene3D" id="1.20.5.100">
    <property type="entry name" value="Cytochrome c1, transmembrane anchor, C-terminal"/>
    <property type="match status" value="1"/>
</dbReference>
<dbReference type="Pfam" id="PF00984">
    <property type="entry name" value="UDPG_MGDP_dh"/>
    <property type="match status" value="1"/>
</dbReference>
<feature type="binding site" evidence="10">
    <location>
        <position position="442"/>
    </location>
    <ligand>
        <name>substrate</name>
    </ligand>
</feature>
<gene>
    <name evidence="13" type="ORF">ElyMa_002467900</name>
</gene>
<feature type="binding site" evidence="11">
    <location>
        <position position="35"/>
    </location>
    <ligand>
        <name>NAD(+)</name>
        <dbReference type="ChEBI" id="CHEBI:57540"/>
    </ligand>
</feature>
<dbReference type="FunFam" id="1.20.5.100:FF:000001">
    <property type="entry name" value="UDP-glucose 6-dehydrogenase"/>
    <property type="match status" value="1"/>
</dbReference>
<comment type="similarity">
    <text evidence="2 8">Belongs to the UDP-glucose/GDP-mannose dehydrogenase family.</text>
</comment>
<dbReference type="PANTHER" id="PTHR11374">
    <property type="entry name" value="UDP-GLUCOSE DEHYDROGENASE/UDP-MANNAC DEHYDROGENASE"/>
    <property type="match status" value="1"/>
</dbReference>
<dbReference type="GO" id="GO:0003979">
    <property type="term" value="F:UDP-glucose 6-dehydrogenase activity"/>
    <property type="evidence" value="ECO:0007669"/>
    <property type="project" value="UniProtKB-EC"/>
</dbReference>
<dbReference type="EMBL" id="BMAT01005053">
    <property type="protein sequence ID" value="GFR86428.1"/>
    <property type="molecule type" value="Genomic_DNA"/>
</dbReference>
<evidence type="ECO:0000256" key="11">
    <source>
        <dbReference type="PIRSR" id="PIRSR500133-3"/>
    </source>
</evidence>
<organism evidence="13 14">
    <name type="scientific">Elysia marginata</name>
    <dbReference type="NCBI Taxonomy" id="1093978"/>
    <lineage>
        <taxon>Eukaryota</taxon>
        <taxon>Metazoa</taxon>
        <taxon>Spiralia</taxon>
        <taxon>Lophotrochozoa</taxon>
        <taxon>Mollusca</taxon>
        <taxon>Gastropoda</taxon>
        <taxon>Heterobranchia</taxon>
        <taxon>Euthyneura</taxon>
        <taxon>Panpulmonata</taxon>
        <taxon>Sacoglossa</taxon>
        <taxon>Placobranchoidea</taxon>
        <taxon>Plakobranchidae</taxon>
        <taxon>Elysia</taxon>
    </lineage>
</organism>
<dbReference type="NCBIfam" id="TIGR03026">
    <property type="entry name" value="NDP-sugDHase"/>
    <property type="match status" value="1"/>
</dbReference>
<dbReference type="SUPFAM" id="SSF52413">
    <property type="entry name" value="UDP-glucose/GDP-mannose dehydrogenase C-terminal domain"/>
    <property type="match status" value="1"/>
</dbReference>
<protein>
    <recommendedName>
        <fullName evidence="4 8">UDP-glucose 6-dehydrogenase</fullName>
        <ecNumber evidence="3 8">1.1.1.22</ecNumber>
    </recommendedName>
</protein>
<dbReference type="SUPFAM" id="SSF51735">
    <property type="entry name" value="NAD(P)-binding Rossmann-fold domains"/>
    <property type="match status" value="1"/>
</dbReference>
<feature type="binding site" evidence="10">
    <location>
        <begin position="219"/>
        <end position="223"/>
    </location>
    <ligand>
        <name>substrate</name>
    </ligand>
</feature>
<evidence type="ECO:0000256" key="5">
    <source>
        <dbReference type="ARBA" id="ARBA00023002"/>
    </source>
</evidence>
<feature type="binding site" evidence="11">
    <location>
        <begin position="129"/>
        <end position="130"/>
    </location>
    <ligand>
        <name>NAD(+)</name>
        <dbReference type="ChEBI" id="CHEBI:57540"/>
    </ligand>
</feature>
<sequence>MTIRKICCIGAGYVGGPSCAVIAASCPNLQVNVVDLSAERIAQWNSDKLPIFEPQLDEVVKKCRGRNLFFSTDIETGILEAELIFICVNTPTKTFGWGKGRAADLKYIEAAARRIAEVAQNSKIVVEKSTVPVKAAESIANILSANVKPGVKYQVLSNPEFLAEGTAINDLMKPDRVLIGGEQTPEGQEAVRALCWIYEHWVPSKNIITMNTWSSELSKLAANAFLAQRISSINAMSAICESTGADVDEVAHAIGTDTRIGPKFLKASVGFGGSCFQKDVLNMVYLCECLNLPEVAAYWQQVIDINDYQRRRFTKRIVDSLFNTVTNKRIAILGFAFKKDTGDTRESAAIYVSKYLMEEGAHIRIYDPKVPTEQITRDLTSAEITDEPEKVADLVTICSDAYSACEDCHALVICTEWDEFQTLDYQNIYNRMLKPAFIFDGRLILPHQDLMEMGFRVETIGKRLSRDQSRVVRTYANGSS</sequence>
<evidence type="ECO:0000256" key="7">
    <source>
        <dbReference type="ARBA" id="ARBA00047473"/>
    </source>
</evidence>
<dbReference type="InterPro" id="IPR028356">
    <property type="entry name" value="UDPglc_DH_euk"/>
</dbReference>
<accession>A0AAV4GLK0</accession>
<feature type="binding site" evidence="11">
    <location>
        <position position="40"/>
    </location>
    <ligand>
        <name>NAD(+)</name>
        <dbReference type="ChEBI" id="CHEBI:57540"/>
    </ligand>
</feature>
<evidence type="ECO:0000256" key="1">
    <source>
        <dbReference type="ARBA" id="ARBA00004701"/>
    </source>
</evidence>
<proteinExistence type="inferred from homology"/>
<dbReference type="FunFam" id="3.40.50.720:FF:000114">
    <property type="entry name" value="UDP-glucose 6-dehydrogenase"/>
    <property type="match status" value="1"/>
</dbReference>
<evidence type="ECO:0000256" key="3">
    <source>
        <dbReference type="ARBA" id="ARBA00012954"/>
    </source>
</evidence>
<dbReference type="InterPro" id="IPR014026">
    <property type="entry name" value="UDP-Glc/GDP-Man_DH_dimer"/>
</dbReference>
<dbReference type="AlphaFoldDB" id="A0AAV4GLK0"/>
<feature type="binding site" evidence="10">
    <location>
        <begin position="160"/>
        <end position="164"/>
    </location>
    <ligand>
        <name>substrate</name>
    </ligand>
</feature>
<dbReference type="SUPFAM" id="SSF48179">
    <property type="entry name" value="6-phosphogluconate dehydrogenase C-terminal domain-like"/>
    <property type="match status" value="1"/>
</dbReference>
<dbReference type="PANTHER" id="PTHR11374:SF3">
    <property type="entry name" value="UDP-GLUCOSE 6-DEHYDROGENASE"/>
    <property type="match status" value="1"/>
</dbReference>
<feature type="binding site" evidence="10">
    <location>
        <begin position="266"/>
        <end position="272"/>
    </location>
    <ligand>
        <name>substrate</name>
    </ligand>
</feature>
<dbReference type="Proteomes" id="UP000762676">
    <property type="component" value="Unassembled WGS sequence"/>
</dbReference>
<keyword evidence="6 8" id="KW-0520">NAD</keyword>
<feature type="binding site" evidence="10">
    <location>
        <begin position="337"/>
        <end position="338"/>
    </location>
    <ligand>
        <name>substrate</name>
    </ligand>
</feature>
<feature type="binding site" evidence="11">
    <location>
        <position position="345"/>
    </location>
    <ligand>
        <name>NAD(+)</name>
        <dbReference type="ChEBI" id="CHEBI:57540"/>
    </ligand>
</feature>
<keyword evidence="14" id="KW-1185">Reference proteome</keyword>
<reference evidence="13 14" key="1">
    <citation type="journal article" date="2021" name="Elife">
        <title>Chloroplast acquisition without the gene transfer in kleptoplastic sea slugs, Plakobranchus ocellatus.</title>
        <authorList>
            <person name="Maeda T."/>
            <person name="Takahashi S."/>
            <person name="Yoshida T."/>
            <person name="Shimamura S."/>
            <person name="Takaki Y."/>
            <person name="Nagai Y."/>
            <person name="Toyoda A."/>
            <person name="Suzuki Y."/>
            <person name="Arimoto A."/>
            <person name="Ishii H."/>
            <person name="Satoh N."/>
            <person name="Nishiyama T."/>
            <person name="Hasebe M."/>
            <person name="Maruyama T."/>
            <person name="Minagawa J."/>
            <person name="Obokata J."/>
            <person name="Shigenobu S."/>
        </authorList>
    </citation>
    <scope>NUCLEOTIDE SEQUENCE [LARGE SCALE GENOMIC DNA]</scope>
</reference>
<feature type="binding site" evidence="11">
    <location>
        <begin position="275"/>
        <end position="278"/>
    </location>
    <ligand>
        <name>NAD(+)</name>
        <dbReference type="ChEBI" id="CHEBI:57540"/>
    </ligand>
</feature>
<evidence type="ECO:0000256" key="9">
    <source>
        <dbReference type="PIRSR" id="PIRSR500133-1"/>
    </source>
</evidence>
<evidence type="ECO:0000256" key="2">
    <source>
        <dbReference type="ARBA" id="ARBA00006601"/>
    </source>
</evidence>
<comment type="caution">
    <text evidence="13">The sequence shown here is derived from an EMBL/GenBank/DDBJ whole genome shotgun (WGS) entry which is preliminary data.</text>
</comment>
<feature type="binding site" evidence="11">
    <location>
        <begin position="10"/>
        <end position="15"/>
    </location>
    <ligand>
        <name>NAD(+)</name>
        <dbReference type="ChEBI" id="CHEBI:57540"/>
    </ligand>
</feature>
<dbReference type="InterPro" id="IPR036291">
    <property type="entry name" value="NAD(P)-bd_dom_sf"/>
</dbReference>
<feature type="binding site" evidence="11">
    <location>
        <position position="164"/>
    </location>
    <ligand>
        <name>NAD(+)</name>
        <dbReference type="ChEBI" id="CHEBI:57540"/>
    </ligand>
</feature>
<evidence type="ECO:0000256" key="4">
    <source>
        <dbReference type="ARBA" id="ARBA00015132"/>
    </source>
</evidence>
<comment type="catalytic activity">
    <reaction evidence="7 8">
        <text>UDP-alpha-D-glucose + 2 NAD(+) + H2O = UDP-alpha-D-glucuronate + 2 NADH + 3 H(+)</text>
        <dbReference type="Rhea" id="RHEA:23596"/>
        <dbReference type="ChEBI" id="CHEBI:15377"/>
        <dbReference type="ChEBI" id="CHEBI:15378"/>
        <dbReference type="ChEBI" id="CHEBI:57540"/>
        <dbReference type="ChEBI" id="CHEBI:57945"/>
        <dbReference type="ChEBI" id="CHEBI:58052"/>
        <dbReference type="ChEBI" id="CHEBI:58885"/>
        <dbReference type="EC" id="1.1.1.22"/>
    </reaction>
</comment>
<feature type="active site" description="Nucleophile" evidence="9">
    <location>
        <position position="275"/>
    </location>
</feature>
<dbReference type="InterPro" id="IPR014027">
    <property type="entry name" value="UDP-Glc/GDP-Man_DH_C"/>
</dbReference>
<feature type="binding site" evidence="11">
    <location>
        <begin position="88"/>
        <end position="92"/>
    </location>
    <ligand>
        <name>NAD(+)</name>
        <dbReference type="ChEBI" id="CHEBI:57540"/>
    </ligand>
</feature>
<dbReference type="GO" id="GO:0006024">
    <property type="term" value="P:glycosaminoglycan biosynthetic process"/>
    <property type="evidence" value="ECO:0007669"/>
    <property type="project" value="TreeGrafter"/>
</dbReference>
<dbReference type="GO" id="GO:0051287">
    <property type="term" value="F:NAD binding"/>
    <property type="evidence" value="ECO:0007669"/>
    <property type="project" value="InterPro"/>
</dbReference>
<dbReference type="Pfam" id="PF03720">
    <property type="entry name" value="UDPG_MGDP_dh_C"/>
    <property type="match status" value="1"/>
</dbReference>
<comment type="pathway">
    <text evidence="1">Nucleotide-sugar biosynthesis; UDP-alpha-D-glucuronate biosynthesis; UDP-alpha-D-glucuronate from UDP-alpha-D-glucose: step 1/1.</text>
</comment>
<evidence type="ECO:0000259" key="12">
    <source>
        <dbReference type="SMART" id="SM00984"/>
    </source>
</evidence>
<evidence type="ECO:0000313" key="14">
    <source>
        <dbReference type="Proteomes" id="UP000762676"/>
    </source>
</evidence>
<evidence type="ECO:0000313" key="13">
    <source>
        <dbReference type="EMBL" id="GFR86428.1"/>
    </source>
</evidence>
<feature type="domain" description="UDP-glucose/GDP-mannose dehydrogenase C-terminal" evidence="12">
    <location>
        <begin position="331"/>
        <end position="447"/>
    </location>
</feature>
<keyword evidence="5 8" id="KW-0560">Oxidoreductase</keyword>
<dbReference type="InterPro" id="IPR017476">
    <property type="entry name" value="UDP-Glc/GDP-Man"/>
</dbReference>
<dbReference type="GO" id="GO:0005634">
    <property type="term" value="C:nucleus"/>
    <property type="evidence" value="ECO:0007669"/>
    <property type="project" value="TreeGrafter"/>
</dbReference>
<evidence type="ECO:0000256" key="8">
    <source>
        <dbReference type="PIRNR" id="PIRNR000124"/>
    </source>
</evidence>
<dbReference type="FunFam" id="3.40.50.720:FF:000032">
    <property type="entry name" value="UDP-glucose 6-dehydrogenase"/>
    <property type="match status" value="1"/>
</dbReference>
<dbReference type="InterPro" id="IPR036220">
    <property type="entry name" value="UDP-Glc/GDP-Man_DH_C_sf"/>
</dbReference>
<dbReference type="InterPro" id="IPR001732">
    <property type="entry name" value="UDP-Glc/GDP-Man_DH_N"/>
</dbReference>
<name>A0AAV4GLK0_9GAST</name>
<dbReference type="Gene3D" id="3.40.50.720">
    <property type="entry name" value="NAD(P)-binding Rossmann-like Domain"/>
    <property type="match status" value="2"/>
</dbReference>
<evidence type="ECO:0000256" key="6">
    <source>
        <dbReference type="ARBA" id="ARBA00023027"/>
    </source>
</evidence>
<dbReference type="PIRSF" id="PIRSF500133">
    <property type="entry name" value="UDPglc_DH_euk"/>
    <property type="match status" value="1"/>
</dbReference>
<dbReference type="Pfam" id="PF03721">
    <property type="entry name" value="UDPG_MGDP_dh_N"/>
    <property type="match status" value="1"/>
</dbReference>